<feature type="compositionally biased region" description="Low complexity" evidence="1">
    <location>
        <begin position="87"/>
        <end position="113"/>
    </location>
</feature>
<reference evidence="2 3" key="1">
    <citation type="submission" date="2018-06" db="EMBL/GenBank/DDBJ databases">
        <title>Comparative genomics reveals the genomic features of Rhizophagus irregularis, R. cerebriforme, R. diaphanum and Gigaspora rosea, and their symbiotic lifestyle signature.</title>
        <authorList>
            <person name="Morin E."/>
            <person name="San Clemente H."/>
            <person name="Chen E.C.H."/>
            <person name="De La Providencia I."/>
            <person name="Hainaut M."/>
            <person name="Kuo A."/>
            <person name="Kohler A."/>
            <person name="Murat C."/>
            <person name="Tang N."/>
            <person name="Roy S."/>
            <person name="Loubradou J."/>
            <person name="Henrissat B."/>
            <person name="Grigoriev I.V."/>
            <person name="Corradi N."/>
            <person name="Roux C."/>
            <person name="Martin F.M."/>
        </authorList>
    </citation>
    <scope>NUCLEOTIDE SEQUENCE [LARGE SCALE GENOMIC DNA]</scope>
    <source>
        <strain evidence="2 3">DAOM 194757</strain>
    </source>
</reference>
<comment type="caution">
    <text evidence="2">The sequence shown here is derived from an EMBL/GenBank/DDBJ whole genome shotgun (WGS) entry which is preliminary data.</text>
</comment>
<evidence type="ECO:0000313" key="2">
    <source>
        <dbReference type="EMBL" id="RIB16841.1"/>
    </source>
</evidence>
<dbReference type="EMBL" id="QKWP01000647">
    <property type="protein sequence ID" value="RIB16841.1"/>
    <property type="molecule type" value="Genomic_DNA"/>
</dbReference>
<feature type="region of interest" description="Disordered" evidence="1">
    <location>
        <begin position="82"/>
        <end position="113"/>
    </location>
</feature>
<gene>
    <name evidence="2" type="ORF">C2G38_1479723</name>
</gene>
<feature type="region of interest" description="Disordered" evidence="1">
    <location>
        <begin position="129"/>
        <end position="229"/>
    </location>
</feature>
<protein>
    <submittedName>
        <fullName evidence="2">Uncharacterized protein</fullName>
    </submittedName>
</protein>
<dbReference type="AlphaFoldDB" id="A0A397V4I2"/>
<organism evidence="2 3">
    <name type="scientific">Gigaspora rosea</name>
    <dbReference type="NCBI Taxonomy" id="44941"/>
    <lineage>
        <taxon>Eukaryota</taxon>
        <taxon>Fungi</taxon>
        <taxon>Fungi incertae sedis</taxon>
        <taxon>Mucoromycota</taxon>
        <taxon>Glomeromycotina</taxon>
        <taxon>Glomeromycetes</taxon>
        <taxon>Diversisporales</taxon>
        <taxon>Gigasporaceae</taxon>
        <taxon>Gigaspora</taxon>
    </lineage>
</organism>
<feature type="compositionally biased region" description="Low complexity" evidence="1">
    <location>
        <begin position="137"/>
        <end position="162"/>
    </location>
</feature>
<name>A0A397V4I2_9GLOM</name>
<feature type="compositionally biased region" description="Low complexity" evidence="1">
    <location>
        <begin position="172"/>
        <end position="217"/>
    </location>
</feature>
<keyword evidence="3" id="KW-1185">Reference proteome</keyword>
<evidence type="ECO:0000313" key="3">
    <source>
        <dbReference type="Proteomes" id="UP000266673"/>
    </source>
</evidence>
<sequence>MKSEDVHLRSIGEQKLVMTWNEDNSNPNKYLASQIWDILKHGVNLYKQEQLSVYDERLVDLINTCYDIEKFREQWVKNTTHQSKNITQQNKTTTQQNKNTTQQNKNTTQQNKNTTQQNFSQLLNSFYSQQPLPSTHSSAHPPQLSSQPSSSHSSAHPPQLASQPSSSHSFAHPPQLSSQPSSSHSSAHPPQFLSQPSSSHSSAHPPQFLSQPSSSVRPSRRIKPTSMGKRLQDLILPKTALQTNCPEEELKFFEKIAENKMVNFSLDLWVKNVFSAIPRQQHYAHVYLILAWNEEYPTRIDQNGYIHLLNGMKLYVEKVPKPYNIKVKTLIKILRKLEKKKNGIFEINQNDDDIRHMDVDIEVK</sequence>
<accession>A0A397V4I2</accession>
<proteinExistence type="predicted"/>
<evidence type="ECO:0000256" key="1">
    <source>
        <dbReference type="SAM" id="MobiDB-lite"/>
    </source>
</evidence>
<dbReference type="Proteomes" id="UP000266673">
    <property type="component" value="Unassembled WGS sequence"/>
</dbReference>
<dbReference type="OrthoDB" id="2415194at2759"/>